<proteinExistence type="predicted"/>
<gene>
    <name evidence="1" type="ORF">EYC80_001408</name>
</gene>
<evidence type="ECO:0000313" key="2">
    <source>
        <dbReference type="Proteomes" id="UP000326757"/>
    </source>
</evidence>
<sequence length="71" mass="8071">MPFVARKATQFLAQPNNSITPRSANRFRDLKLKPAISYSGAQMAIARIKCITWGFSCGAIGWLMRRIQVQW</sequence>
<evidence type="ECO:0000313" key="1">
    <source>
        <dbReference type="EMBL" id="KAB8299336.1"/>
    </source>
</evidence>
<organism evidence="1 2">
    <name type="scientific">Monilinia laxa</name>
    <name type="common">Brown rot fungus</name>
    <name type="synonym">Sclerotinia laxa</name>
    <dbReference type="NCBI Taxonomy" id="61186"/>
    <lineage>
        <taxon>Eukaryota</taxon>
        <taxon>Fungi</taxon>
        <taxon>Dikarya</taxon>
        <taxon>Ascomycota</taxon>
        <taxon>Pezizomycotina</taxon>
        <taxon>Leotiomycetes</taxon>
        <taxon>Helotiales</taxon>
        <taxon>Sclerotiniaceae</taxon>
        <taxon>Monilinia</taxon>
    </lineage>
</organism>
<dbReference type="EMBL" id="VIGI01000006">
    <property type="protein sequence ID" value="KAB8299336.1"/>
    <property type="molecule type" value="Genomic_DNA"/>
</dbReference>
<accession>A0A5N6K9D1</accession>
<protein>
    <submittedName>
        <fullName evidence="1">Uncharacterized protein</fullName>
    </submittedName>
</protein>
<reference evidence="1 2" key="1">
    <citation type="submission" date="2019-06" db="EMBL/GenBank/DDBJ databases">
        <title>Genome Sequence of the Brown Rot Fungal Pathogen Monilinia laxa.</title>
        <authorList>
            <person name="De Miccolis Angelini R.M."/>
            <person name="Landi L."/>
            <person name="Abate D."/>
            <person name="Pollastro S."/>
            <person name="Romanazzi G."/>
            <person name="Faretra F."/>
        </authorList>
    </citation>
    <scope>NUCLEOTIDE SEQUENCE [LARGE SCALE GENOMIC DNA]</scope>
    <source>
        <strain evidence="1 2">Mlax316</strain>
    </source>
</reference>
<comment type="caution">
    <text evidence="1">The sequence shown here is derived from an EMBL/GenBank/DDBJ whole genome shotgun (WGS) entry which is preliminary data.</text>
</comment>
<dbReference type="AlphaFoldDB" id="A0A5N6K9D1"/>
<dbReference type="Proteomes" id="UP000326757">
    <property type="component" value="Unassembled WGS sequence"/>
</dbReference>
<name>A0A5N6K9D1_MONLA</name>
<keyword evidence="2" id="KW-1185">Reference proteome</keyword>